<keyword evidence="8" id="KW-1185">Reference proteome</keyword>
<dbReference type="OrthoDB" id="9778910at2"/>
<evidence type="ECO:0000313" key="8">
    <source>
        <dbReference type="Proteomes" id="UP000319818"/>
    </source>
</evidence>
<accession>A0A543FWH3</accession>
<dbReference type="PANTHER" id="PTHR43376:SF1">
    <property type="entry name" value="OLIGOPEPTIDE TRANSPORT SYSTEM PERMEASE PROTEIN"/>
    <property type="match status" value="1"/>
</dbReference>
<dbReference type="InterPro" id="IPR035906">
    <property type="entry name" value="MetI-like_sf"/>
</dbReference>
<evidence type="ECO:0000256" key="2">
    <source>
        <dbReference type="ARBA" id="ARBA00022692"/>
    </source>
</evidence>
<evidence type="ECO:0000256" key="3">
    <source>
        <dbReference type="ARBA" id="ARBA00022989"/>
    </source>
</evidence>
<gene>
    <name evidence="7" type="ORF">FB388_5414</name>
</gene>
<evidence type="ECO:0000259" key="6">
    <source>
        <dbReference type="PROSITE" id="PS50928"/>
    </source>
</evidence>
<evidence type="ECO:0000313" key="7">
    <source>
        <dbReference type="EMBL" id="TQM38187.1"/>
    </source>
</evidence>
<name>A0A543FWH3_9PSEU</name>
<dbReference type="GO" id="GO:0055085">
    <property type="term" value="P:transmembrane transport"/>
    <property type="evidence" value="ECO:0007669"/>
    <property type="project" value="InterPro"/>
</dbReference>
<feature type="domain" description="ABC transmembrane type-1" evidence="6">
    <location>
        <begin position="100"/>
        <end position="309"/>
    </location>
</feature>
<comment type="subcellular location">
    <subcellularLocation>
        <location evidence="5">Cell membrane</location>
        <topology evidence="5">Multi-pass membrane protein</topology>
    </subcellularLocation>
    <subcellularLocation>
        <location evidence="1">Membrane</location>
        <topology evidence="1">Multi-pass membrane protein</topology>
    </subcellularLocation>
</comment>
<keyword evidence="2 5" id="KW-0812">Transmembrane</keyword>
<feature type="transmembrane region" description="Helical" evidence="5">
    <location>
        <begin position="99"/>
        <end position="127"/>
    </location>
</feature>
<feature type="transmembrane region" description="Helical" evidence="5">
    <location>
        <begin position="290"/>
        <end position="309"/>
    </location>
</feature>
<dbReference type="EMBL" id="VFPH01000002">
    <property type="protein sequence ID" value="TQM38187.1"/>
    <property type="molecule type" value="Genomic_DNA"/>
</dbReference>
<feature type="transmembrane region" description="Helical" evidence="5">
    <location>
        <begin position="187"/>
        <end position="208"/>
    </location>
</feature>
<organism evidence="7 8">
    <name type="scientific">Pseudonocardia cypriaca</name>
    <dbReference type="NCBI Taxonomy" id="882449"/>
    <lineage>
        <taxon>Bacteria</taxon>
        <taxon>Bacillati</taxon>
        <taxon>Actinomycetota</taxon>
        <taxon>Actinomycetes</taxon>
        <taxon>Pseudonocardiales</taxon>
        <taxon>Pseudonocardiaceae</taxon>
        <taxon>Pseudonocardia</taxon>
    </lineage>
</organism>
<feature type="transmembrane region" description="Helical" evidence="5">
    <location>
        <begin position="148"/>
        <end position="167"/>
    </location>
</feature>
<dbReference type="PROSITE" id="PS50928">
    <property type="entry name" value="ABC_TM1"/>
    <property type="match status" value="1"/>
</dbReference>
<dbReference type="InterPro" id="IPR000515">
    <property type="entry name" value="MetI-like"/>
</dbReference>
<dbReference type="AlphaFoldDB" id="A0A543FWH3"/>
<dbReference type="RefSeq" id="WP_142104896.1">
    <property type="nucleotide sequence ID" value="NZ_VFPH01000002.1"/>
</dbReference>
<dbReference type="CDD" id="cd06261">
    <property type="entry name" value="TM_PBP2"/>
    <property type="match status" value="1"/>
</dbReference>
<reference evidence="7 8" key="1">
    <citation type="submission" date="2019-06" db="EMBL/GenBank/DDBJ databases">
        <title>Sequencing the genomes of 1000 actinobacteria strains.</title>
        <authorList>
            <person name="Klenk H.-P."/>
        </authorList>
    </citation>
    <scope>NUCLEOTIDE SEQUENCE [LARGE SCALE GENOMIC DNA]</scope>
    <source>
        <strain evidence="7 8">DSM 45511</strain>
    </source>
</reference>
<sequence>MTRPRAVAAKAAQYALVLWAAATLNFLLPRLAPGDPVQYLYGGDALGLAREALAEVQAGYGLDRSLPEQYLAFWTGLLRGDLGRSVQFNRPVTEVLAEFLPWTVALVGVSTLLALLVGVGAGAWAAWHRGSRRDKGAVAAVLALDSMPGFWIGMVLIAVFAVGLGWFPSYGAAAIDAEGVAWLVDAVHRTVLPATTLALATFGGFFLLTRAAMVSVLDEPFVRLARAKGVPEGRIALHHALRTALLPVWTNLTMVLGALLSGAVVVETVFAYPGLGRLMYDAVTARDHPLLQGAFLLVTVGIVAANALADLTYPLLDPRVGRASEGAAS</sequence>
<feature type="transmembrane region" description="Helical" evidence="5">
    <location>
        <begin position="244"/>
        <end position="270"/>
    </location>
</feature>
<evidence type="ECO:0000256" key="4">
    <source>
        <dbReference type="ARBA" id="ARBA00023136"/>
    </source>
</evidence>
<keyword evidence="3 5" id="KW-1133">Transmembrane helix</keyword>
<dbReference type="GO" id="GO:0005886">
    <property type="term" value="C:plasma membrane"/>
    <property type="evidence" value="ECO:0007669"/>
    <property type="project" value="UniProtKB-SubCell"/>
</dbReference>
<dbReference type="Gene3D" id="1.10.3720.10">
    <property type="entry name" value="MetI-like"/>
    <property type="match status" value="1"/>
</dbReference>
<dbReference type="PANTHER" id="PTHR43376">
    <property type="entry name" value="OLIGOPEPTIDE TRANSPORT SYSTEM PERMEASE PROTEIN"/>
    <property type="match status" value="1"/>
</dbReference>
<feature type="transmembrane region" description="Helical" evidence="5">
    <location>
        <begin position="12"/>
        <end position="32"/>
    </location>
</feature>
<comment type="caution">
    <text evidence="7">The sequence shown here is derived from an EMBL/GenBank/DDBJ whole genome shotgun (WGS) entry which is preliminary data.</text>
</comment>
<evidence type="ECO:0000256" key="5">
    <source>
        <dbReference type="RuleBase" id="RU363032"/>
    </source>
</evidence>
<dbReference type="Proteomes" id="UP000319818">
    <property type="component" value="Unassembled WGS sequence"/>
</dbReference>
<proteinExistence type="inferred from homology"/>
<evidence type="ECO:0000256" key="1">
    <source>
        <dbReference type="ARBA" id="ARBA00004141"/>
    </source>
</evidence>
<dbReference type="SUPFAM" id="SSF161098">
    <property type="entry name" value="MetI-like"/>
    <property type="match status" value="1"/>
</dbReference>
<protein>
    <submittedName>
        <fullName evidence="7">Peptide/nickel transport system permease protein</fullName>
    </submittedName>
</protein>
<keyword evidence="4 5" id="KW-0472">Membrane</keyword>
<dbReference type="Pfam" id="PF00528">
    <property type="entry name" value="BPD_transp_1"/>
    <property type="match status" value="1"/>
</dbReference>
<keyword evidence="5" id="KW-0813">Transport</keyword>
<comment type="similarity">
    <text evidence="5">Belongs to the binding-protein-dependent transport system permease family.</text>
</comment>